<protein>
    <submittedName>
        <fullName evidence="1">CLUMA_CG005863, isoform A</fullName>
    </submittedName>
</protein>
<name>A0A1J1HWF9_9DIPT</name>
<keyword evidence="2" id="KW-1185">Reference proteome</keyword>
<dbReference type="EMBL" id="CVRI01000025">
    <property type="protein sequence ID" value="CRK92323.1"/>
    <property type="molecule type" value="Genomic_DNA"/>
</dbReference>
<organism evidence="1 2">
    <name type="scientific">Clunio marinus</name>
    <dbReference type="NCBI Taxonomy" id="568069"/>
    <lineage>
        <taxon>Eukaryota</taxon>
        <taxon>Metazoa</taxon>
        <taxon>Ecdysozoa</taxon>
        <taxon>Arthropoda</taxon>
        <taxon>Hexapoda</taxon>
        <taxon>Insecta</taxon>
        <taxon>Pterygota</taxon>
        <taxon>Neoptera</taxon>
        <taxon>Endopterygota</taxon>
        <taxon>Diptera</taxon>
        <taxon>Nematocera</taxon>
        <taxon>Chironomoidea</taxon>
        <taxon>Chironomidae</taxon>
        <taxon>Clunio</taxon>
    </lineage>
</organism>
<sequence>MSATREDLTIVPAVKNELVSQLYDTLTSFSFIDLHPN</sequence>
<evidence type="ECO:0000313" key="2">
    <source>
        <dbReference type="Proteomes" id="UP000183832"/>
    </source>
</evidence>
<reference evidence="1 2" key="1">
    <citation type="submission" date="2015-04" db="EMBL/GenBank/DDBJ databases">
        <authorList>
            <person name="Syromyatnikov M.Y."/>
            <person name="Popov V.N."/>
        </authorList>
    </citation>
    <scope>NUCLEOTIDE SEQUENCE [LARGE SCALE GENOMIC DNA]</scope>
</reference>
<evidence type="ECO:0000313" key="1">
    <source>
        <dbReference type="EMBL" id="CRK92323.1"/>
    </source>
</evidence>
<dbReference type="Proteomes" id="UP000183832">
    <property type="component" value="Unassembled WGS sequence"/>
</dbReference>
<proteinExistence type="predicted"/>
<gene>
    <name evidence="1" type="ORF">CLUMA_CG005863</name>
</gene>
<dbReference type="AlphaFoldDB" id="A0A1J1HWF9"/>
<accession>A0A1J1HWF9</accession>